<evidence type="ECO:0000256" key="1">
    <source>
        <dbReference type="SAM" id="MobiDB-lite"/>
    </source>
</evidence>
<accession>A0A1V0SGL8</accession>
<evidence type="ECO:0000313" key="2">
    <source>
        <dbReference type="EMBL" id="ARF10768.1"/>
    </source>
</evidence>
<proteinExistence type="predicted"/>
<feature type="region of interest" description="Disordered" evidence="1">
    <location>
        <begin position="309"/>
        <end position="333"/>
    </location>
</feature>
<organism evidence="2">
    <name type="scientific">Hokovirus HKV1</name>
    <dbReference type="NCBI Taxonomy" id="1977638"/>
    <lineage>
        <taxon>Viruses</taxon>
        <taxon>Varidnaviria</taxon>
        <taxon>Bamfordvirae</taxon>
        <taxon>Nucleocytoviricota</taxon>
        <taxon>Megaviricetes</taxon>
        <taxon>Imitervirales</taxon>
        <taxon>Mimiviridae</taxon>
        <taxon>Klosneuvirinae</taxon>
        <taxon>Hokovirus</taxon>
    </lineage>
</organism>
<sequence length="355" mass="41567">MQDYNSFMLNQEDKFLEQYDITTIKDGKKIIYQNKFQDKFTFNCTNSKHQFFLEPKMLNFFSKNNILKDKNIIIQLYFTINNSYPERLTVKVGIENTFKLIVGDISKINRYQALELDDHEYFIHEAATSFIYVSVTDPNFTTQFIKLINRHENINYFNEHKHLYKSRKYSLDCTNSRYELSVKQETSLEKAKSHICGIFYDLDVKDSNEIKKLVTELIAKKEIEQNKKQFNETLKKIPEHVSEKLTLKNKDKYKSVLNELVDKSNKKQDIDDTTFLRISQKYKDILQLVDFGLDKEEITRIFIEEYGKPSGPLGEPSGPLGKPSGPLGEPSGPLGKQELDLFLTVAFDYKDFLTL</sequence>
<dbReference type="EMBL" id="KY684105">
    <property type="protein sequence ID" value="ARF10768.1"/>
    <property type="molecule type" value="Genomic_DNA"/>
</dbReference>
<name>A0A1V0SGL8_9VIRU</name>
<gene>
    <name evidence="2" type="ORF">Hokovirus_3_41</name>
</gene>
<protein>
    <submittedName>
        <fullName evidence="2">Uncharacterized protein</fullName>
    </submittedName>
</protein>
<reference evidence="2" key="1">
    <citation type="journal article" date="2017" name="Science">
        <title>Giant viruses with an expanded complement of translation system components.</title>
        <authorList>
            <person name="Schulz F."/>
            <person name="Yutin N."/>
            <person name="Ivanova N.N."/>
            <person name="Ortega D.R."/>
            <person name="Lee T.K."/>
            <person name="Vierheilig J."/>
            <person name="Daims H."/>
            <person name="Horn M."/>
            <person name="Wagner M."/>
            <person name="Jensen G.J."/>
            <person name="Kyrpides N.C."/>
            <person name="Koonin E.V."/>
            <person name="Woyke T."/>
        </authorList>
    </citation>
    <scope>NUCLEOTIDE SEQUENCE</scope>
    <source>
        <strain evidence="2">HKV1</strain>
    </source>
</reference>